<dbReference type="RefSeq" id="XP_008713802.1">
    <property type="nucleotide sequence ID" value="XM_008715580.1"/>
</dbReference>
<name>W2S5Q7_CYPE1</name>
<organism evidence="1 2">
    <name type="scientific">Cyphellophora europaea (strain CBS 101466)</name>
    <name type="common">Phialophora europaea</name>
    <dbReference type="NCBI Taxonomy" id="1220924"/>
    <lineage>
        <taxon>Eukaryota</taxon>
        <taxon>Fungi</taxon>
        <taxon>Dikarya</taxon>
        <taxon>Ascomycota</taxon>
        <taxon>Pezizomycotina</taxon>
        <taxon>Eurotiomycetes</taxon>
        <taxon>Chaetothyriomycetidae</taxon>
        <taxon>Chaetothyriales</taxon>
        <taxon>Cyphellophoraceae</taxon>
        <taxon>Cyphellophora</taxon>
    </lineage>
</organism>
<dbReference type="AlphaFoldDB" id="W2S5Q7"/>
<dbReference type="VEuPathDB" id="FungiDB:HMPREF1541_10911"/>
<sequence length="40" mass="4555">MCRHATLRAKVHLHNQQSRFSSLVKDGLVLGNATFRFPSM</sequence>
<dbReference type="EMBL" id="KB822716">
    <property type="protein sequence ID" value="ETN44046.1"/>
    <property type="molecule type" value="Genomic_DNA"/>
</dbReference>
<evidence type="ECO:0000313" key="1">
    <source>
        <dbReference type="EMBL" id="ETN44046.1"/>
    </source>
</evidence>
<protein>
    <submittedName>
        <fullName evidence="1">Uncharacterized protein</fullName>
    </submittedName>
</protein>
<keyword evidence="2" id="KW-1185">Reference proteome</keyword>
<dbReference type="InParanoid" id="W2S5Q7"/>
<dbReference type="Proteomes" id="UP000030752">
    <property type="component" value="Unassembled WGS sequence"/>
</dbReference>
<accession>W2S5Q7</accession>
<dbReference type="GeneID" id="19978250"/>
<gene>
    <name evidence="1" type="ORF">HMPREF1541_10911</name>
</gene>
<evidence type="ECO:0000313" key="2">
    <source>
        <dbReference type="Proteomes" id="UP000030752"/>
    </source>
</evidence>
<dbReference type="HOGENOM" id="CLU_3299352_0_0_1"/>
<proteinExistence type="predicted"/>
<reference evidence="1 2" key="1">
    <citation type="submission" date="2013-03" db="EMBL/GenBank/DDBJ databases">
        <title>The Genome Sequence of Phialophora europaea CBS 101466.</title>
        <authorList>
            <consortium name="The Broad Institute Genomics Platform"/>
            <person name="Cuomo C."/>
            <person name="de Hoog S."/>
            <person name="Gorbushina A."/>
            <person name="Walker B."/>
            <person name="Young S.K."/>
            <person name="Zeng Q."/>
            <person name="Gargeya S."/>
            <person name="Fitzgerald M."/>
            <person name="Haas B."/>
            <person name="Abouelleil A."/>
            <person name="Allen A.W."/>
            <person name="Alvarado L."/>
            <person name="Arachchi H.M."/>
            <person name="Berlin A.M."/>
            <person name="Chapman S.B."/>
            <person name="Gainer-Dewar J."/>
            <person name="Goldberg J."/>
            <person name="Griggs A."/>
            <person name="Gujja S."/>
            <person name="Hansen M."/>
            <person name="Howarth C."/>
            <person name="Imamovic A."/>
            <person name="Ireland A."/>
            <person name="Larimer J."/>
            <person name="McCowan C."/>
            <person name="Murphy C."/>
            <person name="Pearson M."/>
            <person name="Poon T.W."/>
            <person name="Priest M."/>
            <person name="Roberts A."/>
            <person name="Saif S."/>
            <person name="Shea T."/>
            <person name="Sisk P."/>
            <person name="Sykes S."/>
            <person name="Wortman J."/>
            <person name="Nusbaum C."/>
            <person name="Birren B."/>
        </authorList>
    </citation>
    <scope>NUCLEOTIDE SEQUENCE [LARGE SCALE GENOMIC DNA]</scope>
    <source>
        <strain evidence="1 2">CBS 101466</strain>
    </source>
</reference>